<dbReference type="GO" id="GO:0016787">
    <property type="term" value="F:hydrolase activity"/>
    <property type="evidence" value="ECO:0007669"/>
    <property type="project" value="UniProtKB-KW"/>
</dbReference>
<dbReference type="SUPFAM" id="SSF102462">
    <property type="entry name" value="Peptidyl-tRNA hydrolase II"/>
    <property type="match status" value="1"/>
</dbReference>
<dbReference type="PANTHER" id="PTHR12649:SF11">
    <property type="entry name" value="PEPTIDYL-TRNA HYDROLASE 2, MITOCHONDRIAL"/>
    <property type="match status" value="1"/>
</dbReference>
<evidence type="ECO:0000256" key="2">
    <source>
        <dbReference type="ARBA" id="ARBA00022801"/>
    </source>
</evidence>
<dbReference type="InterPro" id="IPR002833">
    <property type="entry name" value="PTH2"/>
</dbReference>
<evidence type="ECO:0000256" key="1">
    <source>
        <dbReference type="ARBA" id="ARBA00013260"/>
    </source>
</evidence>
<name>A0ABP8Z431_9ACTN</name>
<dbReference type="PANTHER" id="PTHR12649">
    <property type="entry name" value="PEPTIDYL-TRNA HYDROLASE 2"/>
    <property type="match status" value="1"/>
</dbReference>
<keyword evidence="2 5" id="KW-0378">Hydrolase</keyword>
<dbReference type="Proteomes" id="UP001500822">
    <property type="component" value="Unassembled WGS sequence"/>
</dbReference>
<evidence type="ECO:0000313" key="6">
    <source>
        <dbReference type="Proteomes" id="UP001500822"/>
    </source>
</evidence>
<evidence type="ECO:0000256" key="4">
    <source>
        <dbReference type="ARBA" id="ARBA00048707"/>
    </source>
</evidence>
<organism evidence="5 6">
    <name type="scientific">Gordonia alkaliphila</name>
    <dbReference type="NCBI Taxonomy" id="1053547"/>
    <lineage>
        <taxon>Bacteria</taxon>
        <taxon>Bacillati</taxon>
        <taxon>Actinomycetota</taxon>
        <taxon>Actinomycetes</taxon>
        <taxon>Mycobacteriales</taxon>
        <taxon>Gordoniaceae</taxon>
        <taxon>Gordonia</taxon>
    </lineage>
</organism>
<comment type="similarity">
    <text evidence="3">Belongs to the PTH2 family.</text>
</comment>
<dbReference type="EC" id="3.1.1.29" evidence="1"/>
<accession>A0ABP8Z431</accession>
<protein>
    <recommendedName>
        <fullName evidence="1">peptidyl-tRNA hydrolase</fullName>
        <ecNumber evidence="1">3.1.1.29</ecNumber>
    </recommendedName>
</protein>
<sequence>MALSQNFARLTHYSPRGVDPDDPALVLAMPLVLQIEKATPPARADLLAAAAQATALACLDPRSEPGAPWAAEFDAWCAGRIRKIARRARGAQWAAAADLPGVTAQVGQAQARAFVPGPVGTTDRRLTKLQIEGTDVEGELPGTPIVDGRGARLCLWVAPDLPMTVGKLAAQVAHASMLGAVLVPTDQAQRWFDDGCPVQVCQADRRRWAELLEGETRGAAIVVRDAGYTEIAPGSATVIAAPLPAG</sequence>
<keyword evidence="6" id="KW-1185">Reference proteome</keyword>
<comment type="catalytic activity">
    <reaction evidence="4">
        <text>an N-acyl-L-alpha-aminoacyl-tRNA + H2O = an N-acyl-L-amino acid + a tRNA + H(+)</text>
        <dbReference type="Rhea" id="RHEA:54448"/>
        <dbReference type="Rhea" id="RHEA-COMP:10123"/>
        <dbReference type="Rhea" id="RHEA-COMP:13883"/>
        <dbReference type="ChEBI" id="CHEBI:15377"/>
        <dbReference type="ChEBI" id="CHEBI:15378"/>
        <dbReference type="ChEBI" id="CHEBI:59874"/>
        <dbReference type="ChEBI" id="CHEBI:78442"/>
        <dbReference type="ChEBI" id="CHEBI:138191"/>
        <dbReference type="EC" id="3.1.1.29"/>
    </reaction>
</comment>
<dbReference type="EMBL" id="BAABIE010000005">
    <property type="protein sequence ID" value="GAA4745828.1"/>
    <property type="molecule type" value="Genomic_DNA"/>
</dbReference>
<proteinExistence type="inferred from homology"/>
<evidence type="ECO:0000256" key="3">
    <source>
        <dbReference type="ARBA" id="ARBA00038050"/>
    </source>
</evidence>
<dbReference type="RefSeq" id="WP_345312917.1">
    <property type="nucleotide sequence ID" value="NZ_BAABIE010000005.1"/>
</dbReference>
<dbReference type="Pfam" id="PF01981">
    <property type="entry name" value="PTH2"/>
    <property type="match status" value="1"/>
</dbReference>
<gene>
    <name evidence="5" type="ORF">GCM10023217_13940</name>
</gene>
<dbReference type="Gene3D" id="3.40.1490.10">
    <property type="entry name" value="Bit1"/>
    <property type="match status" value="1"/>
</dbReference>
<evidence type="ECO:0000313" key="5">
    <source>
        <dbReference type="EMBL" id="GAA4745828.1"/>
    </source>
</evidence>
<comment type="caution">
    <text evidence="5">The sequence shown here is derived from an EMBL/GenBank/DDBJ whole genome shotgun (WGS) entry which is preliminary data.</text>
</comment>
<dbReference type="InterPro" id="IPR023476">
    <property type="entry name" value="Pep_tRNA_hydro_II_dom_sf"/>
</dbReference>
<reference evidence="6" key="1">
    <citation type="journal article" date="2019" name="Int. J. Syst. Evol. Microbiol.">
        <title>The Global Catalogue of Microorganisms (GCM) 10K type strain sequencing project: providing services to taxonomists for standard genome sequencing and annotation.</title>
        <authorList>
            <consortium name="The Broad Institute Genomics Platform"/>
            <consortium name="The Broad Institute Genome Sequencing Center for Infectious Disease"/>
            <person name="Wu L."/>
            <person name="Ma J."/>
        </authorList>
    </citation>
    <scope>NUCLEOTIDE SEQUENCE [LARGE SCALE GENOMIC DNA]</scope>
    <source>
        <strain evidence="6">JCM 18077</strain>
    </source>
</reference>